<dbReference type="EMBL" id="CP133648">
    <property type="protein sequence ID" value="WNE85303.1"/>
    <property type="molecule type" value="Genomic_DNA"/>
</dbReference>
<accession>A0AAF0VC27</accession>
<reference evidence="1" key="1">
    <citation type="journal article" date="2016" name="Sci. Rep.">
        <title>Evaluation of genetic diversity among strains of the human gut commensal Bifidobacterium adolescentis.</title>
        <authorList>
            <person name="Duranti S."/>
            <person name="Milani C."/>
            <person name="Lugli G.A."/>
            <person name="Mancabelli L."/>
            <person name="Turroni F."/>
            <person name="Ferrario C."/>
            <person name="Mangifesta M."/>
            <person name="Viappiani A."/>
            <person name="Sanchez B."/>
            <person name="Margolles A."/>
            <person name="van Sinderen D."/>
            <person name="Ventura M."/>
        </authorList>
    </citation>
    <scope>NUCLEOTIDE SEQUENCE</scope>
    <source>
        <strain evidence="1">703B</strain>
    </source>
</reference>
<name>A0AAF0VC27_BIFAD</name>
<dbReference type="RefSeq" id="WP_085347027.1">
    <property type="nucleotide sequence ID" value="NZ_CP133648.1"/>
</dbReference>
<reference evidence="1" key="2">
    <citation type="submission" date="2023-09" db="EMBL/GenBank/DDBJ databases">
        <title>Ecological and genomic based identification of the Bifidobacterium adolescentis prototype of the healthy human gut microbiota.</title>
        <authorList>
            <person name="Lugli G.A."/>
            <person name="Argentini C."/>
            <person name="Tarracchini C."/>
            <person name="Fontana F."/>
            <person name="Alessandri G."/>
            <person name="Mancabelli L."/>
            <person name="Milani C."/>
            <person name="Turroni F."/>
            <person name="Ventura M."/>
        </authorList>
    </citation>
    <scope>NUCLEOTIDE SEQUENCE</scope>
    <source>
        <strain evidence="1">703B</strain>
    </source>
</reference>
<proteinExistence type="predicted"/>
<evidence type="ECO:0000313" key="2">
    <source>
        <dbReference type="Proteomes" id="UP000193179"/>
    </source>
</evidence>
<protein>
    <submittedName>
        <fullName evidence="1">Uncharacterized protein</fullName>
    </submittedName>
</protein>
<evidence type="ECO:0000313" key="1">
    <source>
        <dbReference type="EMBL" id="WNE85303.1"/>
    </source>
</evidence>
<organism evidence="1 2">
    <name type="scientific">Bifidobacterium adolescentis</name>
    <dbReference type="NCBI Taxonomy" id="1680"/>
    <lineage>
        <taxon>Bacteria</taxon>
        <taxon>Bacillati</taxon>
        <taxon>Actinomycetota</taxon>
        <taxon>Actinomycetes</taxon>
        <taxon>Bifidobacteriales</taxon>
        <taxon>Bifidobacteriaceae</taxon>
        <taxon>Bifidobacterium</taxon>
    </lineage>
</organism>
<dbReference type="AlphaFoldDB" id="A0AAF0VC27"/>
<sequence length="236" mass="26725">MFFLVEPSTGVALPILAGRTQLYGRFTGTPDDGMIVDIAVRSVRKCRNEVFDEDSSDSGDVSFRRFLEKNGGADDKDVAQYIEQNDGVLRELVERRGSDDDYRKLREAVYLLRRRLGEGDAQDVVWNDGNGSGEGNSDGDNDVREVVEQDGACIFAHSRLHCDCRAEYYIESYCANPECSEVHEQCYCARHFAYKIGKYINLLERSRVDAARLRDEVLWAGLLPSCMTLLDWGRLN</sequence>
<gene>
    <name evidence="1" type="ORF">B0703_10110</name>
</gene>
<dbReference type="Proteomes" id="UP000193179">
    <property type="component" value="Chromosome"/>
</dbReference>